<dbReference type="AlphaFoldDB" id="A0A396GTT3"/>
<proteinExistence type="predicted"/>
<dbReference type="Proteomes" id="UP000265566">
    <property type="component" value="Chromosome 8"/>
</dbReference>
<reference evidence="2" key="1">
    <citation type="journal article" date="2018" name="Nat. Plants">
        <title>Whole-genome landscape of Medicago truncatula symbiotic genes.</title>
        <authorList>
            <person name="Pecrix Y."/>
            <person name="Gamas P."/>
            <person name="Carrere S."/>
        </authorList>
    </citation>
    <scope>NUCLEOTIDE SEQUENCE</scope>
    <source>
        <tissue evidence="2">Leaves</tissue>
    </source>
</reference>
<comment type="caution">
    <text evidence="2">The sequence shown here is derived from an EMBL/GenBank/DDBJ whole genome shotgun (WGS) entry which is preliminary data.</text>
</comment>
<dbReference type="EMBL" id="PSQE01000008">
    <property type="protein sequence ID" value="RHN42894.1"/>
    <property type="molecule type" value="Genomic_DNA"/>
</dbReference>
<accession>A0A396GTT3</accession>
<dbReference type="Gramene" id="rna49394">
    <property type="protein sequence ID" value="RHN42894.1"/>
    <property type="gene ID" value="gene49394"/>
</dbReference>
<feature type="compositionally biased region" description="Basic residues" evidence="1">
    <location>
        <begin position="87"/>
        <end position="98"/>
    </location>
</feature>
<protein>
    <submittedName>
        <fullName evidence="2">Uncharacterized protein</fullName>
    </submittedName>
</protein>
<organism evidence="2">
    <name type="scientific">Medicago truncatula</name>
    <name type="common">Barrel medic</name>
    <name type="synonym">Medicago tribuloides</name>
    <dbReference type="NCBI Taxonomy" id="3880"/>
    <lineage>
        <taxon>Eukaryota</taxon>
        <taxon>Viridiplantae</taxon>
        <taxon>Streptophyta</taxon>
        <taxon>Embryophyta</taxon>
        <taxon>Tracheophyta</taxon>
        <taxon>Spermatophyta</taxon>
        <taxon>Magnoliopsida</taxon>
        <taxon>eudicotyledons</taxon>
        <taxon>Gunneridae</taxon>
        <taxon>Pentapetalae</taxon>
        <taxon>rosids</taxon>
        <taxon>fabids</taxon>
        <taxon>Fabales</taxon>
        <taxon>Fabaceae</taxon>
        <taxon>Papilionoideae</taxon>
        <taxon>50 kb inversion clade</taxon>
        <taxon>NPAAA clade</taxon>
        <taxon>Hologalegina</taxon>
        <taxon>IRL clade</taxon>
        <taxon>Trifolieae</taxon>
        <taxon>Medicago</taxon>
    </lineage>
</organism>
<evidence type="ECO:0000313" key="2">
    <source>
        <dbReference type="EMBL" id="RHN42894.1"/>
    </source>
</evidence>
<evidence type="ECO:0000256" key="1">
    <source>
        <dbReference type="SAM" id="MobiDB-lite"/>
    </source>
</evidence>
<name>A0A396GTT3_MEDTR</name>
<sequence>MNLVESGDGERWNQGYQIGMMMFFHGFSMKKTSTWVFLKRGCMQDYKLKQIKNGFLIRSVPLLFKEDDVDVSSISMGTNTKSEGRKTLKKKKKKKGKKNTCCLGDRLKEKKEGIKCQFFIGV</sequence>
<feature type="region of interest" description="Disordered" evidence="1">
    <location>
        <begin position="75"/>
        <end position="98"/>
    </location>
</feature>
<gene>
    <name evidence="2" type="ORF">MtrunA17_Chr8g0381881</name>
</gene>